<evidence type="ECO:0000256" key="5">
    <source>
        <dbReference type="ARBA" id="ARBA00022801"/>
    </source>
</evidence>
<dbReference type="GO" id="GO:0004252">
    <property type="term" value="F:serine-type endopeptidase activity"/>
    <property type="evidence" value="ECO:0007669"/>
    <property type="project" value="InterPro"/>
</dbReference>
<dbReference type="OMA" id="HITRYND"/>
<evidence type="ECO:0000256" key="1">
    <source>
        <dbReference type="ARBA" id="ARBA00004613"/>
    </source>
</evidence>
<evidence type="ECO:0000313" key="12">
    <source>
        <dbReference type="Proteomes" id="UP000261340"/>
    </source>
</evidence>
<dbReference type="Gene3D" id="2.10.25.10">
    <property type="entry name" value="Laminin"/>
    <property type="match status" value="1"/>
</dbReference>
<sequence>MKAKLLIYWSIYVLTLTYGHKLWVVTKRIRLQIQAAEMNFLQRVANHSLRNTVKSLLILHIERSQLRWVGYLTRMCSGRLLGEMSFRDEAPGQTRDTLDWEFLGVNLFGCLKMLPSVLTLSVFAVIPQLCENKNGGCEHFCNVTQGDAQCSCADGYFLASDGKSCHSNETFKCGAIITKGLLPVFWYQRANTTGSYATELNNSISSTEPHVQDADPESSVSENRSQNVTKFPSLEKLITSEIQNGSYHQPGNCPPGECPWQALLVSEDETGFCGGTILNENIILTAAHCMHQQHNFSVRLGRLVIHGNEVDHEVETILIHKHYSLDTEDNDIALIKLATPIKFTRFILPACIPEPDFAEKVLMHEPAGIVSGFGKLSEQEEPSTIMKRLTVPYVDSQTCTESIRFPITDGMFCAGYGTEANDPCQGDGGGPHVTRYRDTYFITGIVSWGEGCGRKGKYGVYTKVSKYIQWIHEGIKKLMHNDASSARSHT</sequence>
<keyword evidence="2" id="KW-0964">Secreted</keyword>
<keyword evidence="4" id="KW-0732">Signal</keyword>
<feature type="domain" description="Peptidase S1" evidence="10">
    <location>
        <begin position="242"/>
        <end position="476"/>
    </location>
</feature>
<dbReference type="STRING" id="61819.ENSACIP00000012341"/>
<dbReference type="CDD" id="cd00190">
    <property type="entry name" value="Tryp_SPc"/>
    <property type="match status" value="1"/>
</dbReference>
<dbReference type="InterPro" id="IPR009003">
    <property type="entry name" value="Peptidase_S1_PA"/>
</dbReference>
<evidence type="ECO:0000256" key="8">
    <source>
        <dbReference type="ARBA" id="ARBA00023180"/>
    </source>
</evidence>
<accession>A0A3Q0RNY4</accession>
<dbReference type="PRINTS" id="PR00722">
    <property type="entry name" value="CHYMOTRYPSIN"/>
</dbReference>
<evidence type="ECO:0000256" key="9">
    <source>
        <dbReference type="SAM" id="MobiDB-lite"/>
    </source>
</evidence>
<organism evidence="11 12">
    <name type="scientific">Amphilophus citrinellus</name>
    <name type="common">Midas cichlid</name>
    <name type="synonym">Cichlasoma citrinellum</name>
    <dbReference type="NCBI Taxonomy" id="61819"/>
    <lineage>
        <taxon>Eukaryota</taxon>
        <taxon>Metazoa</taxon>
        <taxon>Chordata</taxon>
        <taxon>Craniata</taxon>
        <taxon>Vertebrata</taxon>
        <taxon>Euteleostomi</taxon>
        <taxon>Actinopterygii</taxon>
        <taxon>Neopterygii</taxon>
        <taxon>Teleostei</taxon>
        <taxon>Neoteleostei</taxon>
        <taxon>Acanthomorphata</taxon>
        <taxon>Ovalentaria</taxon>
        <taxon>Cichlomorphae</taxon>
        <taxon>Cichliformes</taxon>
        <taxon>Cichlidae</taxon>
        <taxon>New World cichlids</taxon>
        <taxon>Cichlasomatinae</taxon>
        <taxon>Heroini</taxon>
        <taxon>Amphilophus</taxon>
    </lineage>
</organism>
<evidence type="ECO:0000256" key="2">
    <source>
        <dbReference type="ARBA" id="ARBA00022525"/>
    </source>
</evidence>
<dbReference type="Proteomes" id="UP000261340">
    <property type="component" value="Unplaced"/>
</dbReference>
<keyword evidence="5" id="KW-0378">Hydrolase</keyword>
<dbReference type="SUPFAM" id="SSF50494">
    <property type="entry name" value="Trypsin-like serine proteases"/>
    <property type="match status" value="1"/>
</dbReference>
<dbReference type="PROSITE" id="PS50240">
    <property type="entry name" value="TRYPSIN_DOM"/>
    <property type="match status" value="1"/>
</dbReference>
<keyword evidence="12" id="KW-1185">Reference proteome</keyword>
<dbReference type="PANTHER" id="PTHR24278">
    <property type="entry name" value="COAGULATION FACTOR"/>
    <property type="match status" value="1"/>
</dbReference>
<dbReference type="SUPFAM" id="SSF57196">
    <property type="entry name" value="EGF/Laminin"/>
    <property type="match status" value="1"/>
</dbReference>
<dbReference type="GO" id="GO:0006508">
    <property type="term" value="P:proteolysis"/>
    <property type="evidence" value="ECO:0007669"/>
    <property type="project" value="UniProtKB-KW"/>
</dbReference>
<dbReference type="InterPro" id="IPR001314">
    <property type="entry name" value="Peptidase_S1A"/>
</dbReference>
<proteinExistence type="predicted"/>
<keyword evidence="8" id="KW-0325">Glycoprotein</keyword>
<reference evidence="11" key="2">
    <citation type="submission" date="2025-09" db="UniProtKB">
        <authorList>
            <consortium name="Ensembl"/>
        </authorList>
    </citation>
    <scope>IDENTIFICATION</scope>
</reference>
<keyword evidence="3" id="KW-0645">Protease</keyword>
<evidence type="ECO:0000256" key="3">
    <source>
        <dbReference type="ARBA" id="ARBA00022670"/>
    </source>
</evidence>
<feature type="region of interest" description="Disordered" evidence="9">
    <location>
        <begin position="206"/>
        <end position="226"/>
    </location>
</feature>
<dbReference type="InterPro" id="IPR018114">
    <property type="entry name" value="TRYPSIN_HIS"/>
</dbReference>
<dbReference type="SMART" id="SM00020">
    <property type="entry name" value="Tryp_SPc"/>
    <property type="match status" value="1"/>
</dbReference>
<dbReference type="Gene3D" id="2.40.10.10">
    <property type="entry name" value="Trypsin-like serine proteases"/>
    <property type="match status" value="2"/>
</dbReference>
<keyword evidence="7" id="KW-1015">Disulfide bond</keyword>
<name>A0A3Q0RNY4_AMPCI</name>
<evidence type="ECO:0000256" key="7">
    <source>
        <dbReference type="ARBA" id="ARBA00023157"/>
    </source>
</evidence>
<evidence type="ECO:0000256" key="4">
    <source>
        <dbReference type="ARBA" id="ARBA00022729"/>
    </source>
</evidence>
<dbReference type="GO" id="GO:0005615">
    <property type="term" value="C:extracellular space"/>
    <property type="evidence" value="ECO:0007669"/>
    <property type="project" value="TreeGrafter"/>
</dbReference>
<protein>
    <submittedName>
        <fullName evidence="11">Coagulation factor X</fullName>
    </submittedName>
</protein>
<dbReference type="FunFam" id="2.40.10.10:FF:000120">
    <property type="entry name" value="Putative serine protease"/>
    <property type="match status" value="1"/>
</dbReference>
<dbReference type="Pfam" id="PF14670">
    <property type="entry name" value="FXa_inhibition"/>
    <property type="match status" value="1"/>
</dbReference>
<dbReference type="PROSITE" id="PS00134">
    <property type="entry name" value="TRYPSIN_HIS"/>
    <property type="match status" value="1"/>
</dbReference>
<reference evidence="11" key="1">
    <citation type="submission" date="2025-08" db="UniProtKB">
        <authorList>
            <consortium name="Ensembl"/>
        </authorList>
    </citation>
    <scope>IDENTIFICATION</scope>
</reference>
<dbReference type="Ensembl" id="ENSACIT00000012686.1">
    <property type="protein sequence ID" value="ENSACIP00000012341.1"/>
    <property type="gene ID" value="ENSACIG00000009625.1"/>
</dbReference>
<evidence type="ECO:0000256" key="6">
    <source>
        <dbReference type="ARBA" id="ARBA00022825"/>
    </source>
</evidence>
<comment type="subcellular location">
    <subcellularLocation>
        <location evidence="1">Secreted</location>
    </subcellularLocation>
</comment>
<dbReference type="InterPro" id="IPR043504">
    <property type="entry name" value="Peptidase_S1_PA_chymotrypsin"/>
</dbReference>
<dbReference type="PANTHER" id="PTHR24278:SF28">
    <property type="entry name" value="COAGULATION FACTOR X"/>
    <property type="match status" value="1"/>
</dbReference>
<dbReference type="AlphaFoldDB" id="A0A3Q0RNY4"/>
<keyword evidence="6" id="KW-0720">Serine protease</keyword>
<evidence type="ECO:0000259" key="10">
    <source>
        <dbReference type="PROSITE" id="PS50240"/>
    </source>
</evidence>
<dbReference type="GeneTree" id="ENSGT00940000157694"/>
<dbReference type="InterPro" id="IPR001254">
    <property type="entry name" value="Trypsin_dom"/>
</dbReference>
<evidence type="ECO:0000313" key="11">
    <source>
        <dbReference type="Ensembl" id="ENSACIP00000012341.1"/>
    </source>
</evidence>
<dbReference type="InterPro" id="IPR050442">
    <property type="entry name" value="Peptidase_S1_coag_factors"/>
</dbReference>
<dbReference type="Pfam" id="PF00089">
    <property type="entry name" value="Trypsin"/>
    <property type="match status" value="1"/>
</dbReference>